<dbReference type="WBParaSite" id="ASIM_0002083801-mRNA-1">
    <property type="protein sequence ID" value="ASIM_0002083801-mRNA-1"/>
    <property type="gene ID" value="ASIM_0002083801"/>
</dbReference>
<feature type="region of interest" description="Disordered" evidence="1">
    <location>
        <begin position="1"/>
        <end position="34"/>
    </location>
</feature>
<name>A0A0M3KIL9_ANISI</name>
<protein>
    <submittedName>
        <fullName evidence="2 4">Uncharacterized protein</fullName>
    </submittedName>
</protein>
<accession>A0A0M3KIL9</accession>
<evidence type="ECO:0000256" key="1">
    <source>
        <dbReference type="SAM" id="MobiDB-lite"/>
    </source>
</evidence>
<gene>
    <name evidence="2" type="ORF">ASIM_LOCUS20215</name>
</gene>
<proteinExistence type="predicted"/>
<organism evidence="4">
    <name type="scientific">Anisakis simplex</name>
    <name type="common">Herring worm</name>
    <dbReference type="NCBI Taxonomy" id="6269"/>
    <lineage>
        <taxon>Eukaryota</taxon>
        <taxon>Metazoa</taxon>
        <taxon>Ecdysozoa</taxon>
        <taxon>Nematoda</taxon>
        <taxon>Chromadorea</taxon>
        <taxon>Rhabditida</taxon>
        <taxon>Spirurina</taxon>
        <taxon>Ascaridomorpha</taxon>
        <taxon>Ascaridoidea</taxon>
        <taxon>Anisakidae</taxon>
        <taxon>Anisakis</taxon>
        <taxon>Anisakis simplex complex</taxon>
    </lineage>
</organism>
<dbReference type="Proteomes" id="UP000267096">
    <property type="component" value="Unassembled WGS sequence"/>
</dbReference>
<evidence type="ECO:0000313" key="2">
    <source>
        <dbReference type="EMBL" id="VDK75102.1"/>
    </source>
</evidence>
<keyword evidence="3" id="KW-1185">Reference proteome</keyword>
<dbReference type="AlphaFoldDB" id="A0A0M3KIL9"/>
<feature type="compositionally biased region" description="Low complexity" evidence="1">
    <location>
        <begin position="9"/>
        <end position="25"/>
    </location>
</feature>
<reference evidence="4" key="1">
    <citation type="submission" date="2017-02" db="UniProtKB">
        <authorList>
            <consortium name="WormBaseParasite"/>
        </authorList>
    </citation>
    <scope>IDENTIFICATION</scope>
</reference>
<dbReference type="EMBL" id="UYRR01038972">
    <property type="protein sequence ID" value="VDK75102.1"/>
    <property type="molecule type" value="Genomic_DNA"/>
</dbReference>
<reference evidence="2 3" key="2">
    <citation type="submission" date="2018-11" db="EMBL/GenBank/DDBJ databases">
        <authorList>
            <consortium name="Pathogen Informatics"/>
        </authorList>
    </citation>
    <scope>NUCLEOTIDE SEQUENCE [LARGE SCALE GENOMIC DNA]</scope>
</reference>
<sequence length="115" mass="12768">MHPIPANLSSSQLSYSTTTGSVTTTALEDSSEKTSVQSTWQVNTTKADNATKTDYEQGGFDDLYNATEPARYEATRPTSTRIELRTSPKKKPSDTTAHITFVEKMKNNQELVSRF</sequence>
<feature type="region of interest" description="Disordered" evidence="1">
    <location>
        <begin position="73"/>
        <end position="95"/>
    </location>
</feature>
<evidence type="ECO:0000313" key="3">
    <source>
        <dbReference type="Proteomes" id="UP000267096"/>
    </source>
</evidence>
<evidence type="ECO:0000313" key="4">
    <source>
        <dbReference type="WBParaSite" id="ASIM_0002083801-mRNA-1"/>
    </source>
</evidence>